<evidence type="ECO:0000256" key="2">
    <source>
        <dbReference type="ARBA" id="ARBA00020675"/>
    </source>
</evidence>
<dbReference type="Pfam" id="PF00009">
    <property type="entry name" value="GTP_EFTU"/>
    <property type="match status" value="1"/>
</dbReference>
<evidence type="ECO:0000256" key="6">
    <source>
        <dbReference type="ARBA" id="ARBA00023134"/>
    </source>
</evidence>
<feature type="compositionally biased region" description="Low complexity" evidence="10">
    <location>
        <begin position="405"/>
        <end position="414"/>
    </location>
</feature>
<dbReference type="FunFam" id="3.40.50.300:FF:000019">
    <property type="entry name" value="Translation initiation factor IF-2"/>
    <property type="match status" value="1"/>
</dbReference>
<feature type="region of interest" description="Disordered" evidence="10">
    <location>
        <begin position="66"/>
        <end position="91"/>
    </location>
</feature>
<dbReference type="NCBIfam" id="TIGR00231">
    <property type="entry name" value="small_GTP"/>
    <property type="match status" value="1"/>
</dbReference>
<dbReference type="FunFam" id="2.40.30.10:FF:000007">
    <property type="entry name" value="Translation initiation factor IF-2"/>
    <property type="match status" value="1"/>
</dbReference>
<dbReference type="InterPro" id="IPR009000">
    <property type="entry name" value="Transl_B-barrel_sf"/>
</dbReference>
<dbReference type="PROSITE" id="PS01176">
    <property type="entry name" value="IF2"/>
    <property type="match status" value="1"/>
</dbReference>
<dbReference type="InterPro" id="IPR053905">
    <property type="entry name" value="EF-G-like_DII"/>
</dbReference>
<dbReference type="PANTHER" id="PTHR43381">
    <property type="entry name" value="TRANSLATION INITIATION FACTOR IF-2-RELATED"/>
    <property type="match status" value="1"/>
</dbReference>
<protein>
    <recommendedName>
        <fullName evidence="2 8">Translation initiation factor IF-2</fullName>
    </recommendedName>
</protein>
<reference evidence="12 13" key="1">
    <citation type="submission" date="2017-01" db="EMBL/GenBank/DDBJ databases">
        <authorList>
            <person name="Abreu V.A."/>
            <person name="Popin R.V."/>
            <person name="Rigonato J."/>
            <person name="Andreote A.P."/>
            <person name="Schaker P.C."/>
            <person name="Hoff-Risseti C."/>
            <person name="Alvarenga D.O."/>
            <person name="Varani A.M."/>
            <person name="Fiore M.F."/>
        </authorList>
    </citation>
    <scope>NUCLEOTIDE SEQUENCE [LARGE SCALE GENOMIC DNA]</scope>
    <source>
        <strain evidence="12 13">CENA302</strain>
    </source>
</reference>
<dbReference type="RefSeq" id="WP_061545596.1">
    <property type="nucleotide sequence ID" value="NZ_MTPU01000054.1"/>
</dbReference>
<dbReference type="InterPro" id="IPR005225">
    <property type="entry name" value="Small_GTP-bd"/>
</dbReference>
<name>A0A9Q5W858_9CYAN</name>
<dbReference type="InterPro" id="IPR000795">
    <property type="entry name" value="T_Tr_GTP-bd_dom"/>
</dbReference>
<evidence type="ECO:0000256" key="10">
    <source>
        <dbReference type="SAM" id="MobiDB-lite"/>
    </source>
</evidence>
<comment type="similarity">
    <text evidence="1 8 9">Belongs to the TRAFAC class translation factor GTPase superfamily. Classic translation factor GTPase family. IF-2 subfamily.</text>
</comment>
<feature type="compositionally biased region" description="Polar residues" evidence="10">
    <location>
        <begin position="120"/>
        <end position="146"/>
    </location>
</feature>
<dbReference type="GO" id="GO:0005525">
    <property type="term" value="F:GTP binding"/>
    <property type="evidence" value="ECO:0007669"/>
    <property type="project" value="UniProtKB-KW"/>
</dbReference>
<dbReference type="PANTHER" id="PTHR43381:SF5">
    <property type="entry name" value="TR-TYPE G DOMAIN-CONTAINING PROTEIN"/>
    <property type="match status" value="1"/>
</dbReference>
<dbReference type="InterPro" id="IPR006847">
    <property type="entry name" value="IF2_N"/>
</dbReference>
<comment type="caution">
    <text evidence="8">Lacks conserved residue(s) required for the propagation of feature annotation.</text>
</comment>
<dbReference type="AlphaFoldDB" id="A0A9Q5W858"/>
<evidence type="ECO:0000313" key="12">
    <source>
        <dbReference type="EMBL" id="OPH09029.1"/>
    </source>
</evidence>
<evidence type="ECO:0000256" key="1">
    <source>
        <dbReference type="ARBA" id="ARBA00007733"/>
    </source>
</evidence>
<dbReference type="Pfam" id="PF04760">
    <property type="entry name" value="IF2_N"/>
    <property type="match status" value="2"/>
</dbReference>
<dbReference type="SUPFAM" id="SSF50447">
    <property type="entry name" value="Translation proteins"/>
    <property type="match status" value="2"/>
</dbReference>
<dbReference type="Proteomes" id="UP000190056">
    <property type="component" value="Unassembled WGS sequence"/>
</dbReference>
<dbReference type="CDD" id="cd03702">
    <property type="entry name" value="IF2_mtIF2_II"/>
    <property type="match status" value="1"/>
</dbReference>
<feature type="compositionally biased region" description="Polar residues" evidence="10">
    <location>
        <begin position="289"/>
        <end position="301"/>
    </location>
</feature>
<feature type="domain" description="Tr-type G" evidence="11">
    <location>
        <begin position="530"/>
        <end position="703"/>
    </location>
</feature>
<dbReference type="Gene3D" id="1.10.10.2480">
    <property type="match status" value="1"/>
</dbReference>
<dbReference type="GO" id="GO:0005829">
    <property type="term" value="C:cytosol"/>
    <property type="evidence" value="ECO:0007669"/>
    <property type="project" value="TreeGrafter"/>
</dbReference>
<feature type="binding site" evidence="8">
    <location>
        <begin position="643"/>
        <end position="646"/>
    </location>
    <ligand>
        <name>GTP</name>
        <dbReference type="ChEBI" id="CHEBI:37565"/>
    </ligand>
</feature>
<feature type="binding site" evidence="8">
    <location>
        <begin position="589"/>
        <end position="593"/>
    </location>
    <ligand>
        <name>GTP</name>
        <dbReference type="ChEBI" id="CHEBI:37565"/>
    </ligand>
</feature>
<feature type="compositionally biased region" description="Basic and acidic residues" evidence="10">
    <location>
        <begin position="232"/>
        <end position="248"/>
    </location>
</feature>
<sequence length="1036" mass="112937">MNNGKVRIYELSKELNLDNKELLAICDQLNIAVKSHSSTISETEATQIREVSQKLTAARMAQKKELGINNHKPNSQKPGFRNRSATPRQQQILEIRKPKILRNTTPNALEASVATNGQFASSDSVNMTDPSVTLPSQPRTFATSASPMKPTAPTRPIPKNQSENPHKSVVDTDHKPHAPAPEKIKGEKPEKPPAPKPRTEKPQKPQLVSPPSRPAGEKTSDTEQPPSTAEKPILKRERQQRREEEHGKPRATRPPTDQAPPQKTGRPTPPPIRAEHRGAKSTPGDIQRPTRTTRPSETAGDTSLKPMVGGGKKDLLVEEVIAPPLLDLKRPTPPRNAKTGKKWQEEEIIDELKEKSKVGIKSKRVKPILEDDFEDDDLMNEQGLEIPASVQVSLSIARPPKPKAPKATQQPALAVAPPTGRHKKPGAQRDQSRRQQPTEVEVQERPNKLIVTGPMTVQELAEALLVADTEIVKILFMKAMAVSITQSLDIPTITLVAKELEVEVEAVEPEAEARKVTEMIDIEDLDHLIRRPPVVTIMGHVDHGKTTLLDSIRKTKVAAGEAGGITQHIGAYHVDVEHEGKTQQIVFLDTPGHEAFTAMRARGARVTDIAILVVAADDGVRPQTIEAISHAQAAGVPIVVAINKIDKEGAQPERVKQELTNYGLTAEDWGGETIMVPVSAIKGENLDTLLEMVLLVAEVAELSANPNRAAKGTVIEAHLDKAKGAVATLLIQNGSLHVGDMLVAGSAFGKVRAMVDDRGRRVDAATPSSAVEVLGLSDVPAAGDEFEVFENEKEARAIAGERADKQRQSRLLQGRVTLTTLSAQAQEGELKELNLILKGDVQGSVEAIIGSLKQIPQNEVQIRLLLATAGEITETDIDLAAASNAVIIGFNTTYASGARQAADEAGVDVREYNIIYKLLEDIQGALEGLLEPELVEESLGQTEVRAVFPVGRGAVAGCYVQSGKLLRNCKVRIRRHSKVIYEGVLDSLKRMKEDVREVNSGYECGIGIEKFHDWIEGDIIEAYQMVTKRRTLTLTK</sequence>
<feature type="compositionally biased region" description="Polar residues" evidence="10">
    <location>
        <begin position="71"/>
        <end position="91"/>
    </location>
</feature>
<evidence type="ECO:0000256" key="9">
    <source>
        <dbReference type="RuleBase" id="RU000644"/>
    </source>
</evidence>
<dbReference type="InterPro" id="IPR044145">
    <property type="entry name" value="IF2_II"/>
</dbReference>
<evidence type="ECO:0000313" key="13">
    <source>
        <dbReference type="Proteomes" id="UP000190056"/>
    </source>
</evidence>
<keyword evidence="6 8" id="KW-0342">GTP-binding</keyword>
<dbReference type="PROSITE" id="PS51722">
    <property type="entry name" value="G_TR_2"/>
    <property type="match status" value="1"/>
</dbReference>
<evidence type="ECO:0000256" key="4">
    <source>
        <dbReference type="ARBA" id="ARBA00022741"/>
    </source>
</evidence>
<dbReference type="SUPFAM" id="SSF52540">
    <property type="entry name" value="P-loop containing nucleoside triphosphate hydrolases"/>
    <property type="match status" value="1"/>
</dbReference>
<accession>A0A9Q5W858</accession>
<dbReference type="EMBL" id="MTPU01000054">
    <property type="protein sequence ID" value="OPH09029.1"/>
    <property type="molecule type" value="Genomic_DNA"/>
</dbReference>
<dbReference type="CDD" id="cd03692">
    <property type="entry name" value="mtIF2_IVc"/>
    <property type="match status" value="1"/>
</dbReference>
<dbReference type="InterPro" id="IPR023115">
    <property type="entry name" value="TIF_IF2_dom3"/>
</dbReference>
<feature type="region of interest" description="Disordered" evidence="10">
    <location>
        <begin position="325"/>
        <end position="344"/>
    </location>
</feature>
<dbReference type="SUPFAM" id="SSF52156">
    <property type="entry name" value="Initiation factor IF2/eIF5b, domain 3"/>
    <property type="match status" value="1"/>
</dbReference>
<comment type="function">
    <text evidence="7 8 9">One of the essential components for the initiation of protein synthesis. Protects formylmethionyl-tRNA from spontaneous hydrolysis and promotes its binding to the 30S ribosomal subunits. Also involved in the hydrolysis of GTP during the formation of the 70S ribosomal complex.</text>
</comment>
<keyword evidence="5 8" id="KW-0648">Protein biosynthesis</keyword>
<dbReference type="CDD" id="cd01887">
    <property type="entry name" value="IF2_eIF5B"/>
    <property type="match status" value="1"/>
</dbReference>
<dbReference type="GO" id="GO:0003924">
    <property type="term" value="F:GTPase activity"/>
    <property type="evidence" value="ECO:0007669"/>
    <property type="project" value="UniProtKB-UniRule"/>
</dbReference>
<dbReference type="PRINTS" id="PR00315">
    <property type="entry name" value="ELONGATNFCT"/>
</dbReference>
<comment type="subcellular location">
    <subcellularLocation>
        <location evidence="8">Cytoplasm</location>
    </subcellularLocation>
</comment>
<dbReference type="InterPro" id="IPR027417">
    <property type="entry name" value="P-loop_NTPase"/>
</dbReference>
<comment type="caution">
    <text evidence="12">The sequence shown here is derived from an EMBL/GenBank/DDBJ whole genome shotgun (WGS) entry which is preliminary data.</text>
</comment>
<dbReference type="NCBIfam" id="TIGR00487">
    <property type="entry name" value="IF-2"/>
    <property type="match status" value="1"/>
</dbReference>
<feature type="region of interest" description="Disordered" evidence="10">
    <location>
        <begin position="120"/>
        <end position="311"/>
    </location>
</feature>
<dbReference type="HAMAP" id="MF_00100_B">
    <property type="entry name" value="IF_2_B"/>
    <property type="match status" value="1"/>
</dbReference>
<dbReference type="Gene3D" id="3.40.50.10050">
    <property type="entry name" value="Translation initiation factor IF- 2, domain 3"/>
    <property type="match status" value="1"/>
</dbReference>
<dbReference type="Gene3D" id="3.40.50.300">
    <property type="entry name" value="P-loop containing nucleotide triphosphate hydrolases"/>
    <property type="match status" value="1"/>
</dbReference>
<evidence type="ECO:0000259" key="11">
    <source>
        <dbReference type="PROSITE" id="PS51722"/>
    </source>
</evidence>
<dbReference type="InterPro" id="IPR015760">
    <property type="entry name" value="TIF_IF2"/>
</dbReference>
<evidence type="ECO:0000256" key="7">
    <source>
        <dbReference type="ARBA" id="ARBA00025162"/>
    </source>
</evidence>
<dbReference type="GO" id="GO:0003743">
    <property type="term" value="F:translation initiation factor activity"/>
    <property type="evidence" value="ECO:0007669"/>
    <property type="project" value="UniProtKB-UniRule"/>
</dbReference>
<proteinExistence type="inferred from homology"/>
<gene>
    <name evidence="8" type="primary">infB</name>
    <name evidence="12" type="ORF">CENA302_13330</name>
</gene>
<keyword evidence="3 8" id="KW-0396">Initiation factor</keyword>
<dbReference type="InterPro" id="IPR000178">
    <property type="entry name" value="TF_IF2_bacterial-like"/>
</dbReference>
<organism evidence="12 13">
    <name type="scientific">Cylindrospermopsis raciborskii CENA302</name>
    <dbReference type="NCBI Taxonomy" id="1170768"/>
    <lineage>
        <taxon>Bacteria</taxon>
        <taxon>Bacillati</taxon>
        <taxon>Cyanobacteriota</taxon>
        <taxon>Cyanophyceae</taxon>
        <taxon>Nostocales</taxon>
        <taxon>Aphanizomenonaceae</taxon>
        <taxon>Cylindrospermopsis</taxon>
    </lineage>
</organism>
<dbReference type="Pfam" id="PF11987">
    <property type="entry name" value="IF-2"/>
    <property type="match status" value="1"/>
</dbReference>
<dbReference type="FunFam" id="3.40.50.10050:FF:000001">
    <property type="entry name" value="Translation initiation factor IF-2"/>
    <property type="match status" value="1"/>
</dbReference>
<dbReference type="FunFam" id="2.40.30.10:FF:000008">
    <property type="entry name" value="Translation initiation factor IF-2"/>
    <property type="match status" value="1"/>
</dbReference>
<feature type="compositionally biased region" description="Basic and acidic residues" evidence="10">
    <location>
        <begin position="164"/>
        <end position="203"/>
    </location>
</feature>
<dbReference type="Gene3D" id="2.40.30.10">
    <property type="entry name" value="Translation factors"/>
    <property type="match status" value="2"/>
</dbReference>
<evidence type="ECO:0000256" key="5">
    <source>
        <dbReference type="ARBA" id="ARBA00022917"/>
    </source>
</evidence>
<dbReference type="InterPro" id="IPR036925">
    <property type="entry name" value="TIF_IF2_dom3_sf"/>
</dbReference>
<evidence type="ECO:0000256" key="8">
    <source>
        <dbReference type="HAMAP-Rule" id="MF_00100"/>
    </source>
</evidence>
<evidence type="ECO:0000256" key="3">
    <source>
        <dbReference type="ARBA" id="ARBA00022540"/>
    </source>
</evidence>
<feature type="region of interest" description="Disordered" evidence="10">
    <location>
        <begin position="398"/>
        <end position="442"/>
    </location>
</feature>
<keyword evidence="8" id="KW-0963">Cytoplasm</keyword>
<keyword evidence="4 8" id="KW-0547">Nucleotide-binding</keyword>
<dbReference type="Pfam" id="PF22042">
    <property type="entry name" value="EF-G_D2"/>
    <property type="match status" value="1"/>
</dbReference>
<feature type="binding site" evidence="8">
    <location>
        <begin position="539"/>
        <end position="546"/>
    </location>
    <ligand>
        <name>GTP</name>
        <dbReference type="ChEBI" id="CHEBI:37565"/>
    </ligand>
</feature>